<organism evidence="3 4">
    <name type="scientific">Thioclava litoralis</name>
    <dbReference type="NCBI Taxonomy" id="3076557"/>
    <lineage>
        <taxon>Bacteria</taxon>
        <taxon>Pseudomonadati</taxon>
        <taxon>Pseudomonadota</taxon>
        <taxon>Alphaproteobacteria</taxon>
        <taxon>Rhodobacterales</taxon>
        <taxon>Paracoccaceae</taxon>
        <taxon>Thioclava</taxon>
    </lineage>
</organism>
<reference evidence="3 4" key="1">
    <citation type="submission" date="2023-09" db="EMBL/GenBank/DDBJ databases">
        <title>Thioclava shenzhenensis sp. nov., a multidrug resistant bacteria-antagonizing species isolated from coastal seawater.</title>
        <authorList>
            <person name="Long M."/>
        </authorList>
    </citation>
    <scope>NUCLEOTIDE SEQUENCE [LARGE SCALE GENOMIC DNA]</scope>
    <source>
        <strain evidence="3 4">FTW29</strain>
    </source>
</reference>
<feature type="compositionally biased region" description="Low complexity" evidence="1">
    <location>
        <begin position="108"/>
        <end position="125"/>
    </location>
</feature>
<feature type="compositionally biased region" description="Basic and acidic residues" evidence="1">
    <location>
        <begin position="168"/>
        <end position="181"/>
    </location>
</feature>
<feature type="compositionally biased region" description="Basic residues" evidence="1">
    <location>
        <begin position="1"/>
        <end position="14"/>
    </location>
</feature>
<proteinExistence type="predicted"/>
<dbReference type="InterPro" id="IPR025430">
    <property type="entry name" value="DUF4167"/>
</dbReference>
<gene>
    <name evidence="3" type="ORF">RPE78_13345</name>
</gene>
<evidence type="ECO:0000313" key="3">
    <source>
        <dbReference type="EMBL" id="WRY33643.1"/>
    </source>
</evidence>
<feature type="region of interest" description="Disordered" evidence="1">
    <location>
        <begin position="1"/>
        <end position="39"/>
    </location>
</feature>
<protein>
    <submittedName>
        <fullName evidence="3">DUF4167 domain-containing protein</fullName>
    </submittedName>
</protein>
<evidence type="ECO:0000259" key="2">
    <source>
        <dbReference type="Pfam" id="PF13763"/>
    </source>
</evidence>
<name>A0ABZ1DYU4_9RHOB</name>
<dbReference type="RefSeq" id="WP_406720833.1">
    <property type="nucleotide sequence ID" value="NZ_CP135443.1"/>
</dbReference>
<accession>A0ABZ1DYU4</accession>
<feature type="domain" description="DUF4167" evidence="2">
    <location>
        <begin position="7"/>
        <end position="81"/>
    </location>
</feature>
<sequence>MRSSKSRSRSKSNRQRSIGNIINRVFESSGPEGKVRGTPQQIIDKYLGLARDAQLSNDRVAEQNFLQHAEHYTRLLHEAQREMAQRQPNGQGNGNQNGAGQGNGPSGADMDQPAQAAMSDAASSQNDGYAQASAPATPQGETGGWRKRDTARDVERVEAEDSNLVETPESRSDLRVSRESEPAPVASAEPQPERQPEPAAAPATEEAPDAAEKPKRPRKPRAKKADTADGEKPKAPRNRRKPKAASEEGNGEAGPSEDAPKAANG</sequence>
<feature type="compositionally biased region" description="Basic and acidic residues" evidence="1">
    <location>
        <begin position="144"/>
        <end position="159"/>
    </location>
</feature>
<evidence type="ECO:0000256" key="1">
    <source>
        <dbReference type="SAM" id="MobiDB-lite"/>
    </source>
</evidence>
<feature type="compositionally biased region" description="Basic and acidic residues" evidence="1">
    <location>
        <begin position="223"/>
        <end position="234"/>
    </location>
</feature>
<dbReference type="Proteomes" id="UP001623290">
    <property type="component" value="Chromosome"/>
</dbReference>
<dbReference type="EMBL" id="CP135443">
    <property type="protein sequence ID" value="WRY33643.1"/>
    <property type="molecule type" value="Genomic_DNA"/>
</dbReference>
<feature type="region of interest" description="Disordered" evidence="1">
    <location>
        <begin position="81"/>
        <end position="265"/>
    </location>
</feature>
<evidence type="ECO:0000313" key="4">
    <source>
        <dbReference type="Proteomes" id="UP001623290"/>
    </source>
</evidence>
<feature type="compositionally biased region" description="Gly residues" evidence="1">
    <location>
        <begin position="91"/>
        <end position="105"/>
    </location>
</feature>
<keyword evidence="4" id="KW-1185">Reference proteome</keyword>
<dbReference type="Pfam" id="PF13763">
    <property type="entry name" value="DUF4167"/>
    <property type="match status" value="1"/>
</dbReference>